<protein>
    <submittedName>
        <fullName evidence="1">Uncharacterized protein</fullName>
    </submittedName>
</protein>
<comment type="caution">
    <text evidence="1">The sequence shown here is derived from an EMBL/GenBank/DDBJ whole genome shotgun (WGS) entry which is preliminary data.</text>
</comment>
<evidence type="ECO:0000313" key="1">
    <source>
        <dbReference type="EMBL" id="KAL1265258.1"/>
    </source>
</evidence>
<accession>A0ABR3MJL8</accession>
<reference evidence="1 2" key="1">
    <citation type="submission" date="2023-09" db="EMBL/GenBank/DDBJ databases">
        <authorList>
            <person name="Wang M."/>
        </authorList>
    </citation>
    <scope>NUCLEOTIDE SEQUENCE [LARGE SCALE GENOMIC DNA]</scope>
    <source>
        <strain evidence="1">GT-2023</strain>
        <tissue evidence="1">Liver</tissue>
    </source>
</reference>
<proteinExistence type="predicted"/>
<dbReference type="EMBL" id="JAYMGO010000011">
    <property type="protein sequence ID" value="KAL1265258.1"/>
    <property type="molecule type" value="Genomic_DNA"/>
</dbReference>
<evidence type="ECO:0000313" key="2">
    <source>
        <dbReference type="Proteomes" id="UP001558613"/>
    </source>
</evidence>
<gene>
    <name evidence="1" type="ORF">QQF64_003285</name>
</gene>
<organism evidence="1 2">
    <name type="scientific">Cirrhinus molitorella</name>
    <name type="common">mud carp</name>
    <dbReference type="NCBI Taxonomy" id="172907"/>
    <lineage>
        <taxon>Eukaryota</taxon>
        <taxon>Metazoa</taxon>
        <taxon>Chordata</taxon>
        <taxon>Craniata</taxon>
        <taxon>Vertebrata</taxon>
        <taxon>Euteleostomi</taxon>
        <taxon>Actinopterygii</taxon>
        <taxon>Neopterygii</taxon>
        <taxon>Teleostei</taxon>
        <taxon>Ostariophysi</taxon>
        <taxon>Cypriniformes</taxon>
        <taxon>Cyprinidae</taxon>
        <taxon>Labeoninae</taxon>
        <taxon>Labeonini</taxon>
        <taxon>Cirrhinus</taxon>
    </lineage>
</organism>
<name>A0ABR3MJL8_9TELE</name>
<dbReference type="Proteomes" id="UP001558613">
    <property type="component" value="Unassembled WGS sequence"/>
</dbReference>
<keyword evidence="2" id="KW-1185">Reference proteome</keyword>
<sequence>MNGSCLIPPGRRWPLRRPSVRGISMKVFDTKEKSPQRLSGPSVLSVSELRDKRDSVINGKADKRGFDCREINRFHHLEP</sequence>